<feature type="compositionally biased region" description="Pro residues" evidence="1">
    <location>
        <begin position="231"/>
        <end position="251"/>
    </location>
</feature>
<protein>
    <submittedName>
        <fullName evidence="2">Uncharacterized protein</fullName>
    </submittedName>
</protein>
<gene>
    <name evidence="2" type="ORF">B0H15DRAFT_955469</name>
</gene>
<name>A0AAD6TT70_9AGAR</name>
<feature type="region of interest" description="Disordered" evidence="1">
    <location>
        <begin position="148"/>
        <end position="183"/>
    </location>
</feature>
<proteinExistence type="predicted"/>
<organism evidence="2 3">
    <name type="scientific">Mycena belliarum</name>
    <dbReference type="NCBI Taxonomy" id="1033014"/>
    <lineage>
        <taxon>Eukaryota</taxon>
        <taxon>Fungi</taxon>
        <taxon>Dikarya</taxon>
        <taxon>Basidiomycota</taxon>
        <taxon>Agaricomycotina</taxon>
        <taxon>Agaricomycetes</taxon>
        <taxon>Agaricomycetidae</taxon>
        <taxon>Agaricales</taxon>
        <taxon>Marasmiineae</taxon>
        <taxon>Mycenaceae</taxon>
        <taxon>Mycena</taxon>
    </lineage>
</organism>
<dbReference type="EMBL" id="JARJCN010000078">
    <property type="protein sequence ID" value="KAJ7076769.1"/>
    <property type="molecule type" value="Genomic_DNA"/>
</dbReference>
<accession>A0AAD6TT70</accession>
<evidence type="ECO:0000313" key="2">
    <source>
        <dbReference type="EMBL" id="KAJ7076769.1"/>
    </source>
</evidence>
<evidence type="ECO:0000313" key="3">
    <source>
        <dbReference type="Proteomes" id="UP001222325"/>
    </source>
</evidence>
<keyword evidence="3" id="KW-1185">Reference proteome</keyword>
<comment type="caution">
    <text evidence="2">The sequence shown here is derived from an EMBL/GenBank/DDBJ whole genome shotgun (WGS) entry which is preliminary data.</text>
</comment>
<evidence type="ECO:0000256" key="1">
    <source>
        <dbReference type="SAM" id="MobiDB-lite"/>
    </source>
</evidence>
<sequence length="563" mass="60402">MLLPRFASFAPSTPIAVPSTSRACARASLPPSATPPFLFPRSSPLLVASSVPSPARHPISPLPSSRAVCPRPHHPCRPSLPFIPSRPRCPSFPSVLVARPVAPPCRAAIPPLLPLCPRCSLLLSPAPSRPHTRSSTVRPCLSPAPLPAARVSPLTSPPTPSRARLSAPPFPSPLPAQSQDPPALLPVLRHRSPACHPLPPHSPHVSSSRRPVVVESCAPLPIVSPSRSPSLPSPVRPSSPSPPFPSCPPRTSSPPLLPSSFSLFSPLLPQLPTAPASPLLLLSLLRGPLHPFPAVFPFPCSIVARRRVAHAPSQRFPSLRAPLPPLRMLRRCTQCYGWKKQITRARAAAKKAGRNRRWAKNQRRHAALAPSVHRPHGLPYPGLGASADLRPARPPRFPRRLESTERGTCVAFVLPRASNSQHPRSAPDPSAAFKRAQCQALPVLRPPRAACCIEPTQRTERSALVPLAQHQARARACQTQPSRWTLPHSNVPMAFGWSALPPQVLGLPPNVLQPSPRLHPNVYSPGTMLLACCEVVAAIFVPTVGWGSAASGWDARALKRLSA</sequence>
<dbReference type="Proteomes" id="UP001222325">
    <property type="component" value="Unassembled WGS sequence"/>
</dbReference>
<feature type="region of interest" description="Disordered" evidence="1">
    <location>
        <begin position="225"/>
        <end position="251"/>
    </location>
</feature>
<reference evidence="2" key="1">
    <citation type="submission" date="2023-03" db="EMBL/GenBank/DDBJ databases">
        <title>Massive genome expansion in bonnet fungi (Mycena s.s.) driven by repeated elements and novel gene families across ecological guilds.</title>
        <authorList>
            <consortium name="Lawrence Berkeley National Laboratory"/>
            <person name="Harder C.B."/>
            <person name="Miyauchi S."/>
            <person name="Viragh M."/>
            <person name="Kuo A."/>
            <person name="Thoen E."/>
            <person name="Andreopoulos B."/>
            <person name="Lu D."/>
            <person name="Skrede I."/>
            <person name="Drula E."/>
            <person name="Henrissat B."/>
            <person name="Morin E."/>
            <person name="Kohler A."/>
            <person name="Barry K."/>
            <person name="LaButti K."/>
            <person name="Morin E."/>
            <person name="Salamov A."/>
            <person name="Lipzen A."/>
            <person name="Mereny Z."/>
            <person name="Hegedus B."/>
            <person name="Baldrian P."/>
            <person name="Stursova M."/>
            <person name="Weitz H."/>
            <person name="Taylor A."/>
            <person name="Grigoriev I.V."/>
            <person name="Nagy L.G."/>
            <person name="Martin F."/>
            <person name="Kauserud H."/>
        </authorList>
    </citation>
    <scope>NUCLEOTIDE SEQUENCE</scope>
    <source>
        <strain evidence="2">CBHHK173m</strain>
    </source>
</reference>
<feature type="region of interest" description="Disordered" evidence="1">
    <location>
        <begin position="350"/>
        <end position="377"/>
    </location>
</feature>
<feature type="compositionally biased region" description="Basic residues" evidence="1">
    <location>
        <begin position="350"/>
        <end position="366"/>
    </location>
</feature>
<dbReference type="AlphaFoldDB" id="A0AAD6TT70"/>